<comment type="caution">
    <text evidence="1">The sequence shown here is derived from an EMBL/GenBank/DDBJ whole genome shotgun (WGS) entry which is preliminary data.</text>
</comment>
<protein>
    <submittedName>
        <fullName evidence="1">Uncharacterized protein</fullName>
    </submittedName>
</protein>
<dbReference type="AlphaFoldDB" id="A0A8T0G4E2"/>
<dbReference type="Proteomes" id="UP000822688">
    <property type="component" value="Chromosome 12"/>
</dbReference>
<evidence type="ECO:0000313" key="1">
    <source>
        <dbReference type="EMBL" id="KAG0553317.1"/>
    </source>
</evidence>
<evidence type="ECO:0000313" key="2">
    <source>
        <dbReference type="Proteomes" id="UP000822688"/>
    </source>
</evidence>
<name>A0A8T0G4E2_CERPU</name>
<gene>
    <name evidence="1" type="ORF">KC19_12G002000</name>
</gene>
<dbReference type="EMBL" id="CM026433">
    <property type="protein sequence ID" value="KAG0553317.1"/>
    <property type="molecule type" value="Genomic_DNA"/>
</dbReference>
<sequence>MPVVEARVESLSIRKQRNPSQYSGPFIPHRRKCLPLKGSAIAVAFPTEKYTTRFVHWPATKFRQSLKSWSSEHSVFCTFRCEEQETLHGIRRQYSKKLTIPNHVKDSQLHHCLSVMDPE</sequence>
<reference evidence="1" key="1">
    <citation type="submission" date="2020-06" db="EMBL/GenBank/DDBJ databases">
        <title>WGS assembly of Ceratodon purpureus strain R40.</title>
        <authorList>
            <person name="Carey S.B."/>
            <person name="Jenkins J."/>
            <person name="Shu S."/>
            <person name="Lovell J.T."/>
            <person name="Sreedasyam A."/>
            <person name="Maumus F."/>
            <person name="Tiley G.P."/>
            <person name="Fernandez-Pozo N."/>
            <person name="Barry K."/>
            <person name="Chen C."/>
            <person name="Wang M."/>
            <person name="Lipzen A."/>
            <person name="Daum C."/>
            <person name="Saski C.A."/>
            <person name="Payton A.C."/>
            <person name="Mcbreen J.C."/>
            <person name="Conrad R.E."/>
            <person name="Kollar L.M."/>
            <person name="Olsson S."/>
            <person name="Huttunen S."/>
            <person name="Landis J.B."/>
            <person name="Wickett N.J."/>
            <person name="Johnson M.G."/>
            <person name="Rensing S.A."/>
            <person name="Grimwood J."/>
            <person name="Schmutz J."/>
            <person name="Mcdaniel S.F."/>
        </authorList>
    </citation>
    <scope>NUCLEOTIDE SEQUENCE</scope>
    <source>
        <strain evidence="1">R40</strain>
    </source>
</reference>
<proteinExistence type="predicted"/>
<accession>A0A8T0G4E2</accession>
<keyword evidence="2" id="KW-1185">Reference proteome</keyword>
<organism evidence="1 2">
    <name type="scientific">Ceratodon purpureus</name>
    <name type="common">Fire moss</name>
    <name type="synonym">Dicranum purpureum</name>
    <dbReference type="NCBI Taxonomy" id="3225"/>
    <lineage>
        <taxon>Eukaryota</taxon>
        <taxon>Viridiplantae</taxon>
        <taxon>Streptophyta</taxon>
        <taxon>Embryophyta</taxon>
        <taxon>Bryophyta</taxon>
        <taxon>Bryophytina</taxon>
        <taxon>Bryopsida</taxon>
        <taxon>Dicranidae</taxon>
        <taxon>Pseudoditrichales</taxon>
        <taxon>Ditrichaceae</taxon>
        <taxon>Ceratodon</taxon>
    </lineage>
</organism>